<name>A0ABR7KZH1_9SPHI</name>
<evidence type="ECO:0000313" key="2">
    <source>
        <dbReference type="Proteomes" id="UP000652755"/>
    </source>
</evidence>
<protein>
    <submittedName>
        <fullName evidence="1">Uncharacterized protein</fullName>
    </submittedName>
</protein>
<proteinExistence type="predicted"/>
<dbReference type="Proteomes" id="UP000652755">
    <property type="component" value="Unassembled WGS sequence"/>
</dbReference>
<organism evidence="1 2">
    <name type="scientific">Pedobacter fastidiosus</name>
    <dbReference type="NCBI Taxonomy" id="2765361"/>
    <lineage>
        <taxon>Bacteria</taxon>
        <taxon>Pseudomonadati</taxon>
        <taxon>Bacteroidota</taxon>
        <taxon>Sphingobacteriia</taxon>
        <taxon>Sphingobacteriales</taxon>
        <taxon>Sphingobacteriaceae</taxon>
        <taxon>Pedobacter</taxon>
    </lineage>
</organism>
<dbReference type="RefSeq" id="WP_187073587.1">
    <property type="nucleotide sequence ID" value="NZ_JACRYL010000040.1"/>
</dbReference>
<dbReference type="InterPro" id="IPR011006">
    <property type="entry name" value="CheY-like_superfamily"/>
</dbReference>
<comment type="caution">
    <text evidence="1">The sequence shown here is derived from an EMBL/GenBank/DDBJ whole genome shotgun (WGS) entry which is preliminary data.</text>
</comment>
<evidence type="ECO:0000313" key="1">
    <source>
        <dbReference type="EMBL" id="MBC6113167.1"/>
    </source>
</evidence>
<gene>
    <name evidence="1" type="ORF">H7U22_22355</name>
</gene>
<reference evidence="1 2" key="1">
    <citation type="submission" date="2020-08" db="EMBL/GenBank/DDBJ databases">
        <authorList>
            <person name="Sun Q."/>
            <person name="Inoue M."/>
        </authorList>
    </citation>
    <scope>NUCLEOTIDE SEQUENCE [LARGE SCALE GENOMIC DNA]</scope>
    <source>
        <strain evidence="1 2">CCM 8938</strain>
    </source>
</reference>
<dbReference type="SUPFAM" id="SSF52172">
    <property type="entry name" value="CheY-like"/>
    <property type="match status" value="1"/>
</dbReference>
<keyword evidence="2" id="KW-1185">Reference proteome</keyword>
<dbReference type="EMBL" id="JACRYL010000040">
    <property type="protein sequence ID" value="MBC6113167.1"/>
    <property type="molecule type" value="Genomic_DNA"/>
</dbReference>
<accession>A0ABR7KZH1</accession>
<sequence length="84" mass="9657">MIDENPDNSATTIGYAEDQRWFRDDVVKMLEDKGFRFVAIAYNDKELIDQVVVLANIPDIFLTDLSAINIMTDCNSNNWNPQML</sequence>